<feature type="transmembrane region" description="Helical" evidence="1">
    <location>
        <begin position="70"/>
        <end position="87"/>
    </location>
</feature>
<protein>
    <submittedName>
        <fullName evidence="2">Uncharacterized protein</fullName>
    </submittedName>
</protein>
<accession>A0A1W1ZP14</accession>
<dbReference type="RefSeq" id="WP_084237150.1">
    <property type="nucleotide sequence ID" value="NZ_FWXT01000001.1"/>
</dbReference>
<name>A0A1W1ZP14_9SPHI</name>
<dbReference type="Proteomes" id="UP000192756">
    <property type="component" value="Unassembled WGS sequence"/>
</dbReference>
<dbReference type="EMBL" id="FWXT01000001">
    <property type="protein sequence ID" value="SMC49801.1"/>
    <property type="molecule type" value="Genomic_DNA"/>
</dbReference>
<proteinExistence type="predicted"/>
<keyword evidence="3" id="KW-1185">Reference proteome</keyword>
<evidence type="ECO:0000313" key="2">
    <source>
        <dbReference type="EMBL" id="SMC49801.1"/>
    </source>
</evidence>
<dbReference type="AlphaFoldDB" id="A0A1W1ZP14"/>
<evidence type="ECO:0000313" key="3">
    <source>
        <dbReference type="Proteomes" id="UP000192756"/>
    </source>
</evidence>
<sequence length="92" mass="10290">MKIKLTPLNIVSAIGLVTAVVLLTGKNDAHKPGYVDMTGWAITFGFLIFVIAFISDLIFRKFIPELKKIWIVEGVLLIFTVLLIYILKVSLL</sequence>
<keyword evidence="1" id="KW-0472">Membrane</keyword>
<reference evidence="3" key="1">
    <citation type="submission" date="2017-04" db="EMBL/GenBank/DDBJ databases">
        <authorList>
            <person name="Varghese N."/>
            <person name="Submissions S."/>
        </authorList>
    </citation>
    <scope>NUCLEOTIDE SEQUENCE [LARGE SCALE GENOMIC DNA]</scope>
    <source>
        <strain evidence="3">DSM 12126</strain>
    </source>
</reference>
<dbReference type="STRING" id="151894.SAMN04488524_0853"/>
<dbReference type="OrthoDB" id="769853at2"/>
<feature type="transmembrane region" description="Helical" evidence="1">
    <location>
        <begin position="37"/>
        <end position="58"/>
    </location>
</feature>
<keyword evidence="1" id="KW-0812">Transmembrane</keyword>
<gene>
    <name evidence="2" type="ORF">SAMN04488524_0853</name>
</gene>
<organism evidence="2 3">
    <name type="scientific">Pedobacter africanus</name>
    <dbReference type="NCBI Taxonomy" id="151894"/>
    <lineage>
        <taxon>Bacteria</taxon>
        <taxon>Pseudomonadati</taxon>
        <taxon>Bacteroidota</taxon>
        <taxon>Sphingobacteriia</taxon>
        <taxon>Sphingobacteriales</taxon>
        <taxon>Sphingobacteriaceae</taxon>
        <taxon>Pedobacter</taxon>
    </lineage>
</organism>
<evidence type="ECO:0000256" key="1">
    <source>
        <dbReference type="SAM" id="Phobius"/>
    </source>
</evidence>
<feature type="transmembrane region" description="Helical" evidence="1">
    <location>
        <begin position="7"/>
        <end position="25"/>
    </location>
</feature>
<keyword evidence="1" id="KW-1133">Transmembrane helix</keyword>